<evidence type="ECO:0000313" key="2">
    <source>
        <dbReference type="EMBL" id="AGB02639.1"/>
    </source>
</evidence>
<dbReference type="STRING" id="593750.Metfor_1609"/>
<organism evidence="2 3">
    <name type="scientific">Methanoregula formicica (strain DSM 22288 / NBRC 105244 / SMSP)</name>
    <dbReference type="NCBI Taxonomy" id="593750"/>
    <lineage>
        <taxon>Archaea</taxon>
        <taxon>Methanobacteriati</taxon>
        <taxon>Methanobacteriota</taxon>
        <taxon>Stenosarchaea group</taxon>
        <taxon>Methanomicrobia</taxon>
        <taxon>Methanomicrobiales</taxon>
        <taxon>Methanoregulaceae</taxon>
        <taxon>Methanoregula</taxon>
    </lineage>
</organism>
<dbReference type="InterPro" id="IPR025839">
    <property type="entry name" value="RLAN_dom"/>
</dbReference>
<keyword evidence="3" id="KW-1185">Reference proteome</keyword>
<reference evidence="3" key="1">
    <citation type="submission" date="2011-12" db="EMBL/GenBank/DDBJ databases">
        <title>Complete sequence of Methanoregula formicicum SMSP.</title>
        <authorList>
            <person name="Lucas S."/>
            <person name="Han J."/>
            <person name="Lapidus A."/>
            <person name="Cheng J.-F."/>
            <person name="Goodwin L."/>
            <person name="Pitluck S."/>
            <person name="Peters L."/>
            <person name="Ovchinnikova G."/>
            <person name="Teshima H."/>
            <person name="Detter J.C."/>
            <person name="Han C."/>
            <person name="Tapia R."/>
            <person name="Land M."/>
            <person name="Hauser L."/>
            <person name="Kyrpides N."/>
            <person name="Ivanova N."/>
            <person name="Pagani I."/>
            <person name="Imachi H."/>
            <person name="Tamaki H."/>
            <person name="Sekiguchi Y."/>
            <person name="Kamagata Y."/>
            <person name="Cadillo-Quiroz H."/>
            <person name="Zinder S."/>
            <person name="Liu W.-T."/>
            <person name="Woyke T."/>
        </authorList>
    </citation>
    <scope>NUCLEOTIDE SEQUENCE [LARGE SCALE GENOMIC DNA]</scope>
    <source>
        <strain evidence="3">DSM 22288 / NBRC 105244 / SMSP</strain>
    </source>
</reference>
<dbReference type="InParanoid" id="L0HHT9"/>
<dbReference type="Pfam" id="PF14401">
    <property type="entry name" value="RLAN"/>
    <property type="match status" value="1"/>
</dbReference>
<sequence>MRNPARREPLLSRDALYAIRRDHVLHVVSANYSYKTEPYYTILRLELEGKAVLPSSASVIDAYVVPVCLERAHLAGIPVCEWGISQVYTPLPAILYGLNYYATALEYAVVRDTLKAKEFVKHITNRGKYPFCYQKLPEGAEIGSCTAIFGRTAGRCSRVAELAGQVYELFHIPLVTIVYVRAGERYLLSSLSPVKSSQLSEEERAILSAYLSQQEFL</sequence>
<dbReference type="KEGG" id="mfo:Metfor_1609"/>
<accession>L0HHT9</accession>
<proteinExistence type="predicted"/>
<reference evidence="2 3" key="2">
    <citation type="journal article" date="2014" name="Genome Announc.">
        <title>Complete Genome Sequence of Methanoregula formicica SMSPT, a Mesophilic Hydrogenotrophic Methanogen Isolated from a Methanogenic Upflow Anaerobic Sludge Blanket Reactor.</title>
        <authorList>
            <person name="Yamamoto K."/>
            <person name="Tamaki H."/>
            <person name="Cadillo-Quiroz H."/>
            <person name="Imachi H."/>
            <person name="Kyrpides N."/>
            <person name="Woyke T."/>
            <person name="Goodwin L."/>
            <person name="Zinder S.H."/>
            <person name="Kamagata Y."/>
            <person name="Liu W.T."/>
        </authorList>
    </citation>
    <scope>NUCLEOTIDE SEQUENCE [LARGE SCALE GENOMIC DNA]</scope>
    <source>
        <strain evidence="3">DSM 22288 / NBRC 105244 / SMSP</strain>
    </source>
</reference>
<dbReference type="HOGENOM" id="CLU_1286364_0_0_2"/>
<feature type="domain" description="RimK-like ATPgrasp N-terminal" evidence="1">
    <location>
        <begin position="142"/>
        <end position="207"/>
    </location>
</feature>
<dbReference type="eggNOG" id="arCOG03443">
    <property type="taxonomic scope" value="Archaea"/>
</dbReference>
<dbReference type="Proteomes" id="UP000010824">
    <property type="component" value="Chromosome"/>
</dbReference>
<protein>
    <recommendedName>
        <fullName evidence="1">RimK-like ATPgrasp N-terminal domain-containing protein</fullName>
    </recommendedName>
</protein>
<evidence type="ECO:0000259" key="1">
    <source>
        <dbReference type="Pfam" id="PF14401"/>
    </source>
</evidence>
<name>L0HHT9_METFS</name>
<evidence type="ECO:0000313" key="3">
    <source>
        <dbReference type="Proteomes" id="UP000010824"/>
    </source>
</evidence>
<dbReference type="EMBL" id="CP003167">
    <property type="protein sequence ID" value="AGB02639.1"/>
    <property type="molecule type" value="Genomic_DNA"/>
</dbReference>
<gene>
    <name evidence="2" type="ordered locus">Metfor_1609</name>
</gene>
<dbReference type="AlphaFoldDB" id="L0HHT9"/>